<organism evidence="2 3">
    <name type="scientific">Nonomuraea typhae</name>
    <dbReference type="NCBI Taxonomy" id="2603600"/>
    <lineage>
        <taxon>Bacteria</taxon>
        <taxon>Bacillati</taxon>
        <taxon>Actinomycetota</taxon>
        <taxon>Actinomycetes</taxon>
        <taxon>Streptosporangiales</taxon>
        <taxon>Streptosporangiaceae</taxon>
        <taxon>Nonomuraea</taxon>
    </lineage>
</organism>
<accession>A0ABW7ZAE4</accession>
<sequence>MEEHGPAADKALRLVIQGALVGPAGTELYNSLVEQRDLVRNAFTAAFLTVQRMAREDAQPVPQLPDVHTATAPPPSSVRGRIGGDPDLLTALANELRTAGGDLQDTGQALAVRRRSPFSSSRESADFEHHRSSSPTGSSGSTIATCAAAGPSTEARRIWNINSS</sequence>
<feature type="region of interest" description="Disordered" evidence="1">
    <location>
        <begin position="59"/>
        <end position="86"/>
    </location>
</feature>
<evidence type="ECO:0000256" key="1">
    <source>
        <dbReference type="SAM" id="MobiDB-lite"/>
    </source>
</evidence>
<dbReference type="EMBL" id="JBITGY010000017">
    <property type="protein sequence ID" value="MFI6505152.1"/>
    <property type="molecule type" value="Genomic_DNA"/>
</dbReference>
<dbReference type="Proteomes" id="UP001612741">
    <property type="component" value="Unassembled WGS sequence"/>
</dbReference>
<comment type="caution">
    <text evidence="2">The sequence shown here is derived from an EMBL/GenBank/DDBJ whole genome shotgun (WGS) entry which is preliminary data.</text>
</comment>
<feature type="region of interest" description="Disordered" evidence="1">
    <location>
        <begin position="100"/>
        <end position="164"/>
    </location>
</feature>
<reference evidence="2 3" key="1">
    <citation type="submission" date="2024-10" db="EMBL/GenBank/DDBJ databases">
        <title>The Natural Products Discovery Center: Release of the First 8490 Sequenced Strains for Exploring Actinobacteria Biosynthetic Diversity.</title>
        <authorList>
            <person name="Kalkreuter E."/>
            <person name="Kautsar S.A."/>
            <person name="Yang D."/>
            <person name="Bader C.D."/>
            <person name="Teijaro C.N."/>
            <person name="Fluegel L."/>
            <person name="Davis C.M."/>
            <person name="Simpson J.R."/>
            <person name="Lauterbach L."/>
            <person name="Steele A.D."/>
            <person name="Gui C."/>
            <person name="Meng S."/>
            <person name="Li G."/>
            <person name="Viehrig K."/>
            <person name="Ye F."/>
            <person name="Su P."/>
            <person name="Kiefer A.F."/>
            <person name="Nichols A."/>
            <person name="Cepeda A.J."/>
            <person name="Yan W."/>
            <person name="Fan B."/>
            <person name="Jiang Y."/>
            <person name="Adhikari A."/>
            <person name="Zheng C.-J."/>
            <person name="Schuster L."/>
            <person name="Cowan T.M."/>
            <person name="Smanski M.J."/>
            <person name="Chevrette M.G."/>
            <person name="De Carvalho L.P.S."/>
            <person name="Shen B."/>
        </authorList>
    </citation>
    <scope>NUCLEOTIDE SEQUENCE [LARGE SCALE GENOMIC DNA]</scope>
    <source>
        <strain evidence="2 3">NPDC050545</strain>
    </source>
</reference>
<evidence type="ECO:0000313" key="2">
    <source>
        <dbReference type="EMBL" id="MFI6505152.1"/>
    </source>
</evidence>
<dbReference type="RefSeq" id="WP_397091225.1">
    <property type="nucleotide sequence ID" value="NZ_JBITGY010000017.1"/>
</dbReference>
<proteinExistence type="predicted"/>
<protein>
    <submittedName>
        <fullName evidence="2">Uncharacterized protein</fullName>
    </submittedName>
</protein>
<name>A0ABW7ZAE4_9ACTN</name>
<keyword evidence="3" id="KW-1185">Reference proteome</keyword>
<gene>
    <name evidence="2" type="ORF">ACIBG2_47770</name>
</gene>
<feature type="compositionally biased region" description="Low complexity" evidence="1">
    <location>
        <begin position="133"/>
        <end position="142"/>
    </location>
</feature>
<evidence type="ECO:0000313" key="3">
    <source>
        <dbReference type="Proteomes" id="UP001612741"/>
    </source>
</evidence>